<dbReference type="FunFam" id="3.40.30.10:FF:000093">
    <property type="entry name" value="Glutaredoxin 2"/>
    <property type="match status" value="1"/>
</dbReference>
<evidence type="ECO:0000256" key="2">
    <source>
        <dbReference type="ARBA" id="ARBA00022448"/>
    </source>
</evidence>
<dbReference type="EMBL" id="VSWD01000007">
    <property type="protein sequence ID" value="KAK3098605.1"/>
    <property type="molecule type" value="Genomic_DNA"/>
</dbReference>
<dbReference type="Pfam" id="PF00462">
    <property type="entry name" value="Glutaredoxin"/>
    <property type="match status" value="1"/>
</dbReference>
<dbReference type="GO" id="GO:0015038">
    <property type="term" value="F:glutathione disulfide oxidoreductase activity"/>
    <property type="evidence" value="ECO:0007669"/>
    <property type="project" value="TreeGrafter"/>
</dbReference>
<dbReference type="Proteomes" id="UP001186944">
    <property type="component" value="Unassembled WGS sequence"/>
</dbReference>
<dbReference type="InterPro" id="IPR011767">
    <property type="entry name" value="GLR_AS"/>
</dbReference>
<feature type="domain" description="Glutaredoxin" evidence="6">
    <location>
        <begin position="19"/>
        <end position="84"/>
    </location>
</feature>
<keyword evidence="3" id="KW-0249">Electron transport</keyword>
<evidence type="ECO:0000256" key="1">
    <source>
        <dbReference type="ARBA" id="ARBA00002549"/>
    </source>
</evidence>
<dbReference type="NCBIfam" id="TIGR02180">
    <property type="entry name" value="GRX_euk"/>
    <property type="match status" value="1"/>
</dbReference>
<evidence type="ECO:0000256" key="5">
    <source>
        <dbReference type="ARBA" id="ARBA00023284"/>
    </source>
</evidence>
<keyword evidence="4" id="KW-1015">Disulfide bond</keyword>
<gene>
    <name evidence="7" type="ORF">FSP39_021170</name>
</gene>
<dbReference type="InterPro" id="IPR011899">
    <property type="entry name" value="Glutaredoxin_euk/vir"/>
</dbReference>
<dbReference type="PANTHER" id="PTHR45694">
    <property type="entry name" value="GLUTAREDOXIN 2"/>
    <property type="match status" value="1"/>
</dbReference>
<evidence type="ECO:0000256" key="3">
    <source>
        <dbReference type="ARBA" id="ARBA00022982"/>
    </source>
</evidence>
<dbReference type="PRINTS" id="PR00160">
    <property type="entry name" value="GLUTAREDOXIN"/>
</dbReference>
<evidence type="ECO:0000259" key="6">
    <source>
        <dbReference type="Pfam" id="PF00462"/>
    </source>
</evidence>
<accession>A0AA88YB54</accession>
<proteinExistence type="predicted"/>
<keyword evidence="5" id="KW-0676">Redox-active center</keyword>
<dbReference type="PANTHER" id="PTHR45694:SF18">
    <property type="entry name" value="GLUTAREDOXIN-1-RELATED"/>
    <property type="match status" value="1"/>
</dbReference>
<evidence type="ECO:0000313" key="7">
    <source>
        <dbReference type="EMBL" id="KAK3098605.1"/>
    </source>
</evidence>
<dbReference type="AlphaFoldDB" id="A0AA88YB54"/>
<dbReference type="InterPro" id="IPR002109">
    <property type="entry name" value="Glutaredoxin"/>
</dbReference>
<dbReference type="InterPro" id="IPR036249">
    <property type="entry name" value="Thioredoxin-like_sf"/>
</dbReference>
<comment type="function">
    <text evidence="1">Has a glutathione-disulfide oxidoreductase activity in the presence of NADPH and glutathione reductase. Reduces low molecular weight disulfides and proteins.</text>
</comment>
<dbReference type="PROSITE" id="PS51354">
    <property type="entry name" value="GLUTAREDOXIN_2"/>
    <property type="match status" value="1"/>
</dbReference>
<organism evidence="7 8">
    <name type="scientific">Pinctada imbricata</name>
    <name type="common">Atlantic pearl-oyster</name>
    <name type="synonym">Pinctada martensii</name>
    <dbReference type="NCBI Taxonomy" id="66713"/>
    <lineage>
        <taxon>Eukaryota</taxon>
        <taxon>Metazoa</taxon>
        <taxon>Spiralia</taxon>
        <taxon>Lophotrochozoa</taxon>
        <taxon>Mollusca</taxon>
        <taxon>Bivalvia</taxon>
        <taxon>Autobranchia</taxon>
        <taxon>Pteriomorphia</taxon>
        <taxon>Pterioida</taxon>
        <taxon>Pterioidea</taxon>
        <taxon>Pteriidae</taxon>
        <taxon>Pinctada</taxon>
    </lineage>
</organism>
<comment type="caution">
    <text evidence="7">The sequence shown here is derived from an EMBL/GenBank/DDBJ whole genome shotgun (WGS) entry which is preliminary data.</text>
</comment>
<dbReference type="CDD" id="cd03419">
    <property type="entry name" value="GRX_GRXh_1_2_like"/>
    <property type="match status" value="1"/>
</dbReference>
<dbReference type="PROSITE" id="PS00195">
    <property type="entry name" value="GLUTAREDOXIN_1"/>
    <property type="match status" value="1"/>
</dbReference>
<protein>
    <recommendedName>
        <fullName evidence="6">Glutaredoxin domain-containing protein</fullName>
    </recommendedName>
</protein>
<keyword evidence="2" id="KW-0813">Transport</keyword>
<sequence length="107" mass="12278">MTTTMVRQMIDDKITGKKVMVFSKTTCPYCSMAKKVLKEYNLTKEDFEVMEIDRHQAANKIQDYLKKKTGARTVPRVFINGKCIGGGDATFDMHKNGKLRKMLEHSK</sequence>
<evidence type="ECO:0000313" key="8">
    <source>
        <dbReference type="Proteomes" id="UP001186944"/>
    </source>
</evidence>
<dbReference type="InterPro" id="IPR014025">
    <property type="entry name" value="Glutaredoxin_subgr"/>
</dbReference>
<dbReference type="SUPFAM" id="SSF52833">
    <property type="entry name" value="Thioredoxin-like"/>
    <property type="match status" value="1"/>
</dbReference>
<reference evidence="7" key="1">
    <citation type="submission" date="2019-08" db="EMBL/GenBank/DDBJ databases">
        <title>The improved chromosome-level genome for the pearl oyster Pinctada fucata martensii using PacBio sequencing and Hi-C.</title>
        <authorList>
            <person name="Zheng Z."/>
        </authorList>
    </citation>
    <scope>NUCLEOTIDE SEQUENCE</scope>
    <source>
        <strain evidence="7">ZZ-2019</strain>
        <tissue evidence="7">Adductor muscle</tissue>
    </source>
</reference>
<dbReference type="GO" id="GO:0005737">
    <property type="term" value="C:cytoplasm"/>
    <property type="evidence" value="ECO:0007669"/>
    <property type="project" value="TreeGrafter"/>
</dbReference>
<keyword evidence="8" id="KW-1185">Reference proteome</keyword>
<dbReference type="GO" id="GO:0034599">
    <property type="term" value="P:cellular response to oxidative stress"/>
    <property type="evidence" value="ECO:0007669"/>
    <property type="project" value="TreeGrafter"/>
</dbReference>
<name>A0AA88YB54_PINIB</name>
<evidence type="ECO:0000256" key="4">
    <source>
        <dbReference type="ARBA" id="ARBA00023157"/>
    </source>
</evidence>
<dbReference type="Gene3D" id="3.40.30.10">
    <property type="entry name" value="Glutaredoxin"/>
    <property type="match status" value="1"/>
</dbReference>